<evidence type="ECO:0000313" key="2">
    <source>
        <dbReference type="Proteomes" id="UP000198864"/>
    </source>
</evidence>
<sequence>MAGAVGWGLGRATLSNRAALIASVAAPTGLAGRAALYAAAEFLVFAQLAWTP</sequence>
<dbReference type="Proteomes" id="UP000198864">
    <property type="component" value="Unassembled WGS sequence"/>
</dbReference>
<reference evidence="1 2" key="1">
    <citation type="submission" date="2016-06" db="EMBL/GenBank/DDBJ databases">
        <authorList>
            <person name="Kjaerup R.B."/>
            <person name="Dalgaard T.S."/>
            <person name="Juul-Madsen H.R."/>
        </authorList>
    </citation>
    <scope>NUCLEOTIDE SEQUENCE [LARGE SCALE GENOMIC DNA]</scope>
    <source>
        <strain evidence="1 2">DSM 44871</strain>
    </source>
</reference>
<name>A0A1C4VUC9_9ACTN</name>
<evidence type="ECO:0000313" key="1">
    <source>
        <dbReference type="EMBL" id="SCE87624.1"/>
    </source>
</evidence>
<gene>
    <name evidence="1" type="ORF">GA0070561_2086</name>
</gene>
<proteinExistence type="predicted"/>
<accession>A0A1C4VUC9</accession>
<dbReference type="EMBL" id="FMCR01000002">
    <property type="protein sequence ID" value="SCE87624.1"/>
    <property type="molecule type" value="Genomic_DNA"/>
</dbReference>
<organism evidence="1 2">
    <name type="scientific">Micromonospora saelicesensis</name>
    <dbReference type="NCBI Taxonomy" id="285676"/>
    <lineage>
        <taxon>Bacteria</taxon>
        <taxon>Bacillati</taxon>
        <taxon>Actinomycetota</taxon>
        <taxon>Actinomycetes</taxon>
        <taxon>Micromonosporales</taxon>
        <taxon>Micromonosporaceae</taxon>
        <taxon>Micromonospora</taxon>
    </lineage>
</organism>
<protein>
    <submittedName>
        <fullName evidence="1">Uncharacterized protein</fullName>
    </submittedName>
</protein>
<dbReference type="RefSeq" id="WP_167362361.1">
    <property type="nucleotide sequence ID" value="NZ_FMCR01000002.1"/>
</dbReference>
<dbReference type="AlphaFoldDB" id="A0A1C4VUC9"/>